<comment type="caution">
    <text evidence="3">The sequence shown here is derived from an EMBL/GenBank/DDBJ whole genome shotgun (WGS) entry which is preliminary data.</text>
</comment>
<feature type="region of interest" description="Disordered" evidence="1">
    <location>
        <begin position="97"/>
        <end position="240"/>
    </location>
</feature>
<evidence type="ECO:0000256" key="1">
    <source>
        <dbReference type="SAM" id="MobiDB-lite"/>
    </source>
</evidence>
<gene>
    <name evidence="3" type="ORF">RDB_LOCUS66929</name>
</gene>
<feature type="compositionally biased region" description="Polar residues" evidence="1">
    <location>
        <begin position="159"/>
        <end position="171"/>
    </location>
</feature>
<dbReference type="EMBL" id="CAJMWR010001706">
    <property type="protein sequence ID" value="CAE6432362.1"/>
    <property type="molecule type" value="Genomic_DNA"/>
</dbReference>
<feature type="compositionally biased region" description="Pro residues" evidence="1">
    <location>
        <begin position="229"/>
        <end position="240"/>
    </location>
</feature>
<reference evidence="3" key="1">
    <citation type="submission" date="2021-01" db="EMBL/GenBank/DDBJ databases">
        <authorList>
            <person name="Kaushik A."/>
        </authorList>
    </citation>
    <scope>NUCLEOTIDE SEQUENCE</scope>
    <source>
        <strain evidence="3">AG1-1A</strain>
    </source>
</reference>
<sequence length="240" mass="25617">MPDTLLSLSGDMCSSQLCGDYQPNSNSDLDLDGPTDKNAAWAGIAVVVVVVAVGAGVWYGIRRRKRSRGGHDSVATGANKSTRFAWAAFWPRRRTEQSVESGPIDESNDKQQQRDSLASNLKRTPIDTSQVDAPPVAKLSPRLKHPDPGQYPMLPLHHSQLQSTETLTSLPPESHNPSPNPRVSSSSSHRSSGSSSRIDIPPPGLGPPIYQSPTPLPSPLPIAHSPSTPSSPPPPPPSQN</sequence>
<accession>A0A8H3APU5</accession>
<feature type="compositionally biased region" description="Polar residues" evidence="1">
    <location>
        <begin position="114"/>
        <end position="131"/>
    </location>
</feature>
<dbReference type="Proteomes" id="UP000663840">
    <property type="component" value="Unassembled WGS sequence"/>
</dbReference>
<keyword evidence="2" id="KW-0812">Transmembrane</keyword>
<organism evidence="3 4">
    <name type="scientific">Rhizoctonia solani</name>
    <dbReference type="NCBI Taxonomy" id="456999"/>
    <lineage>
        <taxon>Eukaryota</taxon>
        <taxon>Fungi</taxon>
        <taxon>Dikarya</taxon>
        <taxon>Basidiomycota</taxon>
        <taxon>Agaricomycotina</taxon>
        <taxon>Agaricomycetes</taxon>
        <taxon>Cantharellales</taxon>
        <taxon>Ceratobasidiaceae</taxon>
        <taxon>Rhizoctonia</taxon>
    </lineage>
</organism>
<feature type="transmembrane region" description="Helical" evidence="2">
    <location>
        <begin position="39"/>
        <end position="61"/>
    </location>
</feature>
<evidence type="ECO:0000256" key="2">
    <source>
        <dbReference type="SAM" id="Phobius"/>
    </source>
</evidence>
<name>A0A8H3APU5_9AGAM</name>
<feature type="compositionally biased region" description="Low complexity" evidence="1">
    <location>
        <begin position="175"/>
        <end position="199"/>
    </location>
</feature>
<keyword evidence="2" id="KW-0472">Membrane</keyword>
<dbReference type="AlphaFoldDB" id="A0A8H3APU5"/>
<protein>
    <submittedName>
        <fullName evidence="3">Uncharacterized protein</fullName>
    </submittedName>
</protein>
<evidence type="ECO:0000313" key="4">
    <source>
        <dbReference type="Proteomes" id="UP000663840"/>
    </source>
</evidence>
<proteinExistence type="predicted"/>
<evidence type="ECO:0000313" key="3">
    <source>
        <dbReference type="EMBL" id="CAE6432362.1"/>
    </source>
</evidence>
<keyword evidence="2" id="KW-1133">Transmembrane helix</keyword>